<name>A0A1M6J5F6_9CLOT</name>
<dbReference type="STRING" id="1121298.SAMN05444401_2954"/>
<reference evidence="1 2" key="1">
    <citation type="submission" date="2016-11" db="EMBL/GenBank/DDBJ databases">
        <authorList>
            <person name="Jaros S."/>
            <person name="Januszkiewicz K."/>
            <person name="Wedrychowicz H."/>
        </authorList>
    </citation>
    <scope>NUCLEOTIDE SEQUENCE [LARGE SCALE GENOMIC DNA]</scope>
    <source>
        <strain evidence="1 2">DSM 21864</strain>
    </source>
</reference>
<dbReference type="RefSeq" id="WP_073008245.1">
    <property type="nucleotide sequence ID" value="NZ_FQZO01000005.1"/>
</dbReference>
<protein>
    <submittedName>
        <fullName evidence="1">Uncharacterized protein</fullName>
    </submittedName>
</protein>
<proteinExistence type="predicted"/>
<keyword evidence="2" id="KW-1185">Reference proteome</keyword>
<dbReference type="EMBL" id="FQZO01000005">
    <property type="protein sequence ID" value="SHJ41882.1"/>
    <property type="molecule type" value="Genomic_DNA"/>
</dbReference>
<dbReference type="OrthoDB" id="2855529at2"/>
<organism evidence="1 2">
    <name type="scientific">Clostridium amylolyticum</name>
    <dbReference type="NCBI Taxonomy" id="1121298"/>
    <lineage>
        <taxon>Bacteria</taxon>
        <taxon>Bacillati</taxon>
        <taxon>Bacillota</taxon>
        <taxon>Clostridia</taxon>
        <taxon>Eubacteriales</taxon>
        <taxon>Clostridiaceae</taxon>
        <taxon>Clostridium</taxon>
    </lineage>
</organism>
<gene>
    <name evidence="1" type="ORF">SAMN05444401_2954</name>
</gene>
<dbReference type="Proteomes" id="UP000184080">
    <property type="component" value="Unassembled WGS sequence"/>
</dbReference>
<accession>A0A1M6J5F6</accession>
<evidence type="ECO:0000313" key="2">
    <source>
        <dbReference type="Proteomes" id="UP000184080"/>
    </source>
</evidence>
<sequence length="211" mass="25439">MNFRNAFDVLSSFDIKINLEEEFLREDNGYYQDYKVVLKRRDYFVYGIFKFEREETPHFEEKKRFEDERSASKYFLIEILSKHFFLYDFQKFISDQREIKIGTQEFDIKNLYIVLSIRGIPSSYFVEGENIESNGYIINLLSDSNGRFKVRFLNRKNVIYETISMSKQNAMFFSLKMIYLLDIFQEKVMPVLKRLSLIDFFQDADIASFIL</sequence>
<dbReference type="AlphaFoldDB" id="A0A1M6J5F6"/>
<evidence type="ECO:0000313" key="1">
    <source>
        <dbReference type="EMBL" id="SHJ41882.1"/>
    </source>
</evidence>